<dbReference type="SUPFAM" id="SSF58104">
    <property type="entry name" value="Methyl-accepting chemotaxis protein (MCP) signaling domain"/>
    <property type="match status" value="1"/>
</dbReference>
<gene>
    <name evidence="5" type="ORF">RhiirA1_485436</name>
</gene>
<evidence type="ECO:0000313" key="6">
    <source>
        <dbReference type="Proteomes" id="UP000232688"/>
    </source>
</evidence>
<name>A0A2N0QI77_9GLOM</name>
<keyword evidence="3" id="KW-0175">Coiled coil</keyword>
<dbReference type="PANTHER" id="PTHR32089:SF112">
    <property type="entry name" value="LYSOZYME-LIKE PROTEIN-RELATED"/>
    <property type="match status" value="1"/>
</dbReference>
<evidence type="ECO:0000256" key="3">
    <source>
        <dbReference type="SAM" id="Coils"/>
    </source>
</evidence>
<feature type="non-terminal residue" evidence="5">
    <location>
        <position position="1"/>
    </location>
</feature>
<organism evidence="5 6">
    <name type="scientific">Rhizophagus irregularis</name>
    <dbReference type="NCBI Taxonomy" id="588596"/>
    <lineage>
        <taxon>Eukaryota</taxon>
        <taxon>Fungi</taxon>
        <taxon>Fungi incertae sedis</taxon>
        <taxon>Mucoromycota</taxon>
        <taxon>Glomeromycotina</taxon>
        <taxon>Glomeromycetes</taxon>
        <taxon>Glomerales</taxon>
        <taxon>Glomeraceae</taxon>
        <taxon>Rhizophagus</taxon>
    </lineage>
</organism>
<reference evidence="5 6" key="2">
    <citation type="submission" date="2017-10" db="EMBL/GenBank/DDBJ databases">
        <title>Genome analyses suggest a sexual origin of heterokaryosis in a supposedly ancient asexual fungus.</title>
        <authorList>
            <person name="Corradi N."/>
            <person name="Sedzielewska K."/>
            <person name="Noel J."/>
            <person name="Charron P."/>
            <person name="Farinelli L."/>
            <person name="Marton T."/>
            <person name="Kruger M."/>
            <person name="Pelin A."/>
            <person name="Brachmann A."/>
            <person name="Corradi N."/>
        </authorList>
    </citation>
    <scope>NUCLEOTIDE SEQUENCE [LARGE SCALE GENOMIC DNA]</scope>
    <source>
        <strain evidence="5 6">A1</strain>
    </source>
</reference>
<dbReference type="VEuPathDB" id="FungiDB:RhiirA1_485436"/>
<dbReference type="EMBL" id="LLXH01009131">
    <property type="protein sequence ID" value="PKC50759.1"/>
    <property type="molecule type" value="Genomic_DNA"/>
</dbReference>
<keyword evidence="1 2" id="KW-0807">Transducer</keyword>
<dbReference type="PANTHER" id="PTHR32089">
    <property type="entry name" value="METHYL-ACCEPTING CHEMOTAXIS PROTEIN MCPB"/>
    <property type="match status" value="1"/>
</dbReference>
<reference evidence="5 6" key="1">
    <citation type="submission" date="2017-10" db="EMBL/GenBank/DDBJ databases">
        <title>Extensive intraspecific genome diversity in a model arbuscular mycorrhizal fungus.</title>
        <authorList>
            <person name="Chen E.C.H."/>
            <person name="Morin E."/>
            <person name="Baudet D."/>
            <person name="Noel J."/>
            <person name="Ndikumana S."/>
            <person name="Charron P."/>
            <person name="St-Onge C."/>
            <person name="Giorgi J."/>
            <person name="Grigoriev I.V."/>
            <person name="Roux C."/>
            <person name="Martin F.M."/>
            <person name="Corradi N."/>
        </authorList>
    </citation>
    <scope>NUCLEOTIDE SEQUENCE [LARGE SCALE GENOMIC DNA]</scope>
    <source>
        <strain evidence="5 6">A1</strain>
    </source>
</reference>
<evidence type="ECO:0000256" key="2">
    <source>
        <dbReference type="PROSITE-ProRule" id="PRU00284"/>
    </source>
</evidence>
<dbReference type="AlphaFoldDB" id="A0A2N0QI77"/>
<dbReference type="GO" id="GO:0007165">
    <property type="term" value="P:signal transduction"/>
    <property type="evidence" value="ECO:0007669"/>
    <property type="project" value="UniProtKB-KW"/>
</dbReference>
<dbReference type="PROSITE" id="PS50111">
    <property type="entry name" value="CHEMOTAXIS_TRANSDUC_2"/>
    <property type="match status" value="1"/>
</dbReference>
<accession>A0A2N0QI77</accession>
<dbReference type="GO" id="GO:0016020">
    <property type="term" value="C:membrane"/>
    <property type="evidence" value="ECO:0007669"/>
    <property type="project" value="InterPro"/>
</dbReference>
<evidence type="ECO:0000256" key="1">
    <source>
        <dbReference type="ARBA" id="ARBA00023224"/>
    </source>
</evidence>
<evidence type="ECO:0000313" key="5">
    <source>
        <dbReference type="EMBL" id="PKC50759.1"/>
    </source>
</evidence>
<dbReference type="Pfam" id="PF00015">
    <property type="entry name" value="MCPsignal"/>
    <property type="match status" value="1"/>
</dbReference>
<dbReference type="Gene3D" id="1.10.287.950">
    <property type="entry name" value="Methyl-accepting chemotaxis protein"/>
    <property type="match status" value="1"/>
</dbReference>
<dbReference type="InterPro" id="IPR004089">
    <property type="entry name" value="MCPsignal_dom"/>
</dbReference>
<feature type="domain" description="Methyl-accepting transducer" evidence="4">
    <location>
        <begin position="1"/>
        <end position="183"/>
    </location>
</feature>
<dbReference type="Proteomes" id="UP000232688">
    <property type="component" value="Unassembled WGS sequence"/>
</dbReference>
<feature type="coiled-coil region" evidence="3">
    <location>
        <begin position="108"/>
        <end position="135"/>
    </location>
</feature>
<proteinExistence type="predicted"/>
<comment type="caution">
    <text evidence="5">The sequence shown here is derived from an EMBL/GenBank/DDBJ whole genome shotgun (WGS) entry which is preliminary data.</text>
</comment>
<sequence>KALKKVLGGISGISVKSKEVTDLARESSKEAEVGRESVEDNLNQMKYIHESVGKSNEVIQSLSTRSKEIGEILNVISGIADQTNLLALNAAIEAARAGEHGKGFAVVAEEVRKLAEQSNQEVSQVENLVKDIMERIGKVLISSSENEKYIEKGTETVKQTAEVLHNISSAVSKTNRFMKLKIQ</sequence>
<protein>
    <submittedName>
        <fullName evidence="5">MCPsignal-domain-containing protein</fullName>
    </submittedName>
</protein>
<dbReference type="SMART" id="SM00283">
    <property type="entry name" value="MA"/>
    <property type="match status" value="1"/>
</dbReference>
<evidence type="ECO:0000259" key="4">
    <source>
        <dbReference type="PROSITE" id="PS50111"/>
    </source>
</evidence>